<proteinExistence type="predicted"/>
<dbReference type="Gene3D" id="1.20.120.530">
    <property type="entry name" value="GntR ligand-binding domain-like"/>
    <property type="match status" value="1"/>
</dbReference>
<organism evidence="5 6">
    <name type="scientific">Propionicimonas paludicola</name>
    <dbReference type="NCBI Taxonomy" id="185243"/>
    <lineage>
        <taxon>Bacteria</taxon>
        <taxon>Bacillati</taxon>
        <taxon>Actinomycetota</taxon>
        <taxon>Actinomycetes</taxon>
        <taxon>Propionibacteriales</taxon>
        <taxon>Nocardioidaceae</taxon>
        <taxon>Propionicimonas</taxon>
    </lineage>
</organism>
<dbReference type="Proteomes" id="UP000226079">
    <property type="component" value="Unassembled WGS sequence"/>
</dbReference>
<dbReference type="PANTHER" id="PTHR43537:SF24">
    <property type="entry name" value="GLUCONATE OPERON TRANSCRIPTIONAL REPRESSOR"/>
    <property type="match status" value="1"/>
</dbReference>
<evidence type="ECO:0000313" key="5">
    <source>
        <dbReference type="EMBL" id="PFG16254.1"/>
    </source>
</evidence>
<dbReference type="PANTHER" id="PTHR43537">
    <property type="entry name" value="TRANSCRIPTIONAL REGULATOR, GNTR FAMILY"/>
    <property type="match status" value="1"/>
</dbReference>
<evidence type="ECO:0000259" key="4">
    <source>
        <dbReference type="PROSITE" id="PS50949"/>
    </source>
</evidence>
<reference evidence="5 6" key="1">
    <citation type="submission" date="2017-10" db="EMBL/GenBank/DDBJ databases">
        <title>Sequencing the genomes of 1000 actinobacteria strains.</title>
        <authorList>
            <person name="Klenk H.-P."/>
        </authorList>
    </citation>
    <scope>NUCLEOTIDE SEQUENCE [LARGE SCALE GENOMIC DNA]</scope>
    <source>
        <strain evidence="5 6">DSM 15597</strain>
    </source>
</reference>
<dbReference type="OrthoDB" id="3267569at2"/>
<dbReference type="GO" id="GO:0003700">
    <property type="term" value="F:DNA-binding transcription factor activity"/>
    <property type="evidence" value="ECO:0007669"/>
    <property type="project" value="InterPro"/>
</dbReference>
<accession>A0A2A9CPA2</accession>
<dbReference type="InterPro" id="IPR011711">
    <property type="entry name" value="GntR_C"/>
</dbReference>
<dbReference type="PROSITE" id="PS50949">
    <property type="entry name" value="HTH_GNTR"/>
    <property type="match status" value="1"/>
</dbReference>
<dbReference type="PRINTS" id="PR00035">
    <property type="entry name" value="HTHGNTR"/>
</dbReference>
<dbReference type="Pfam" id="PF07729">
    <property type="entry name" value="FCD"/>
    <property type="match status" value="1"/>
</dbReference>
<keyword evidence="6" id="KW-1185">Reference proteome</keyword>
<dbReference type="Pfam" id="PF00392">
    <property type="entry name" value="GntR"/>
    <property type="match status" value="1"/>
</dbReference>
<evidence type="ECO:0000313" key="6">
    <source>
        <dbReference type="Proteomes" id="UP000226079"/>
    </source>
</evidence>
<dbReference type="SMART" id="SM00895">
    <property type="entry name" value="FCD"/>
    <property type="match status" value="1"/>
</dbReference>
<dbReference type="InterPro" id="IPR000524">
    <property type="entry name" value="Tscrpt_reg_HTH_GntR"/>
</dbReference>
<dbReference type="InterPro" id="IPR036388">
    <property type="entry name" value="WH-like_DNA-bd_sf"/>
</dbReference>
<dbReference type="RefSeq" id="WP_098459810.1">
    <property type="nucleotide sequence ID" value="NZ_PDJC01000001.1"/>
</dbReference>
<gene>
    <name evidence="5" type="ORF">ATK74_0788</name>
</gene>
<keyword evidence="3" id="KW-0804">Transcription</keyword>
<evidence type="ECO:0000256" key="1">
    <source>
        <dbReference type="ARBA" id="ARBA00023015"/>
    </source>
</evidence>
<dbReference type="AlphaFoldDB" id="A0A2A9CPA2"/>
<dbReference type="InterPro" id="IPR036390">
    <property type="entry name" value="WH_DNA-bd_sf"/>
</dbReference>
<dbReference type="SUPFAM" id="SSF48008">
    <property type="entry name" value="GntR ligand-binding domain-like"/>
    <property type="match status" value="1"/>
</dbReference>
<feature type="domain" description="HTH gntR-type" evidence="4">
    <location>
        <begin position="8"/>
        <end position="74"/>
    </location>
</feature>
<evidence type="ECO:0000256" key="2">
    <source>
        <dbReference type="ARBA" id="ARBA00023125"/>
    </source>
</evidence>
<dbReference type="CDD" id="cd07377">
    <property type="entry name" value="WHTH_GntR"/>
    <property type="match status" value="1"/>
</dbReference>
<keyword evidence="2 5" id="KW-0238">DNA-binding</keyword>
<evidence type="ECO:0000256" key="3">
    <source>
        <dbReference type="ARBA" id="ARBA00023163"/>
    </source>
</evidence>
<comment type="caution">
    <text evidence="5">The sequence shown here is derived from an EMBL/GenBank/DDBJ whole genome shotgun (WGS) entry which is preliminary data.</text>
</comment>
<dbReference type="SMART" id="SM00345">
    <property type="entry name" value="HTH_GNTR"/>
    <property type="match status" value="1"/>
</dbReference>
<keyword evidence="1" id="KW-0805">Transcription regulation</keyword>
<dbReference type="SUPFAM" id="SSF46785">
    <property type="entry name" value="Winged helix' DNA-binding domain"/>
    <property type="match status" value="1"/>
</dbReference>
<dbReference type="Gene3D" id="1.10.10.10">
    <property type="entry name" value="Winged helix-like DNA-binding domain superfamily/Winged helix DNA-binding domain"/>
    <property type="match status" value="1"/>
</dbReference>
<sequence>MLSRSGAESLATDQYLRIRADILSGEFPVGQRLLETSLATRYGVSRTPVREALTALQHEGLIERTEGGFRVRTGTAEDVIEIYEGRIALEPAAAAAAARKRTDLDLLRLESLHRASTEAADTLTGHEADASWHRALWEAAHNQTISTTLERWSAQLRIYDQGPPGRTDDLHITNAEHAAILDAIRNRDDAAAHAAMEAHLTRSRSVRLSALA</sequence>
<name>A0A2A9CPA2_9ACTN</name>
<protein>
    <submittedName>
        <fullName evidence="5">DNA-binding GntR family transcriptional regulator</fullName>
    </submittedName>
</protein>
<dbReference type="InterPro" id="IPR008920">
    <property type="entry name" value="TF_FadR/GntR_C"/>
</dbReference>
<dbReference type="GO" id="GO:0003677">
    <property type="term" value="F:DNA binding"/>
    <property type="evidence" value="ECO:0007669"/>
    <property type="project" value="UniProtKB-KW"/>
</dbReference>
<dbReference type="EMBL" id="PDJC01000001">
    <property type="protein sequence ID" value="PFG16254.1"/>
    <property type="molecule type" value="Genomic_DNA"/>
</dbReference>